<dbReference type="CDD" id="cd16387">
    <property type="entry name" value="ParB_N_Srx"/>
    <property type="match status" value="1"/>
</dbReference>
<dbReference type="Proteomes" id="UP001597287">
    <property type="component" value="Unassembled WGS sequence"/>
</dbReference>
<dbReference type="InterPro" id="IPR050336">
    <property type="entry name" value="Chromosome_partition/occlusion"/>
</dbReference>
<dbReference type="InterPro" id="IPR041468">
    <property type="entry name" value="HTH_ParB/Spo0J"/>
</dbReference>
<gene>
    <name evidence="2" type="ORF">ACFSPV_15580</name>
</gene>
<accession>A0ABW5ETY7</accession>
<feature type="domain" description="ParB/Spo0J HTH" evidence="1">
    <location>
        <begin position="129"/>
        <end position="191"/>
    </location>
</feature>
<dbReference type="Gene3D" id="3.90.1530.10">
    <property type="entry name" value="Conserved hypothetical protein from pyrococcus furiosus pfu- 392566-001, ParB domain"/>
    <property type="match status" value="1"/>
</dbReference>
<dbReference type="InterPro" id="IPR036086">
    <property type="entry name" value="ParB/Sulfiredoxin_sf"/>
</dbReference>
<reference evidence="3" key="1">
    <citation type="journal article" date="2019" name="Int. J. Syst. Evol. Microbiol.">
        <title>The Global Catalogue of Microorganisms (GCM) 10K type strain sequencing project: providing services to taxonomists for standard genome sequencing and annotation.</title>
        <authorList>
            <consortium name="The Broad Institute Genomics Platform"/>
            <consortium name="The Broad Institute Genome Sequencing Center for Infectious Disease"/>
            <person name="Wu L."/>
            <person name="Ma J."/>
        </authorList>
    </citation>
    <scope>NUCLEOTIDE SEQUENCE [LARGE SCALE GENOMIC DNA]</scope>
    <source>
        <strain evidence="3">CCUG 62793</strain>
    </source>
</reference>
<proteinExistence type="predicted"/>
<dbReference type="SUPFAM" id="SSF109709">
    <property type="entry name" value="KorB DNA-binding domain-like"/>
    <property type="match status" value="1"/>
</dbReference>
<evidence type="ECO:0000313" key="3">
    <source>
        <dbReference type="Proteomes" id="UP001597287"/>
    </source>
</evidence>
<evidence type="ECO:0000259" key="1">
    <source>
        <dbReference type="Pfam" id="PF17762"/>
    </source>
</evidence>
<dbReference type="EMBL" id="JBHUIG010000018">
    <property type="protein sequence ID" value="MFD2320127.1"/>
    <property type="molecule type" value="Genomic_DNA"/>
</dbReference>
<sequence length="354" mass="38738">MTNSVRKMLESKEAKRADAVHVRYESLHVEPGFNLRQQDDELEESIEALAQHIIDSGKYPPLEVRPRDDGGMWIVDGHRRHAAIGRALDRGAPLRSPKDGEAWIHVVLFEGNEEDRIARIITSAANKPLTPAEIAEGYKRLKAFGWTPAQIAKKVGRSAQHVQDLLALGNAPSPVREMVKAGQVSATRAAKAARKHGDKAAAVLSEQLQQAQAKGKKRITAATTDKSKASASEVEQLRAKVAALECKLELDPVNGEDGISLRDQAIWDQGEQIDQMRAELEALRQSSAVSSGRAVVPTTPDEAMRRAAQQADGDHGPHEDWLHTEWPDFLRVWNAMLTAAPGAIPCAEKGGDQR</sequence>
<dbReference type="Gene3D" id="1.10.10.2830">
    <property type="match status" value="1"/>
</dbReference>
<dbReference type="SUPFAM" id="SSF110849">
    <property type="entry name" value="ParB/Sulfiredoxin"/>
    <property type="match status" value="1"/>
</dbReference>
<dbReference type="Pfam" id="PF17762">
    <property type="entry name" value="HTH_ParB"/>
    <property type="match status" value="1"/>
</dbReference>
<organism evidence="2 3">
    <name type="scientific">Delftia deserti</name>
    <dbReference type="NCBI Taxonomy" id="1651218"/>
    <lineage>
        <taxon>Bacteria</taxon>
        <taxon>Pseudomonadati</taxon>
        <taxon>Pseudomonadota</taxon>
        <taxon>Betaproteobacteria</taxon>
        <taxon>Burkholderiales</taxon>
        <taxon>Comamonadaceae</taxon>
        <taxon>Delftia</taxon>
    </lineage>
</organism>
<dbReference type="RefSeq" id="WP_380106898.1">
    <property type="nucleotide sequence ID" value="NZ_JBHSIH010000001.1"/>
</dbReference>
<keyword evidence="3" id="KW-1185">Reference proteome</keyword>
<protein>
    <submittedName>
        <fullName evidence="2">ParB/RepB/Spo0J family partition protein</fullName>
    </submittedName>
</protein>
<dbReference type="PANTHER" id="PTHR33375">
    <property type="entry name" value="CHROMOSOME-PARTITIONING PROTEIN PARB-RELATED"/>
    <property type="match status" value="1"/>
</dbReference>
<name>A0ABW5ETY7_9BURK</name>
<evidence type="ECO:0000313" key="2">
    <source>
        <dbReference type="EMBL" id="MFD2320127.1"/>
    </source>
</evidence>
<dbReference type="PANTHER" id="PTHR33375:SF1">
    <property type="entry name" value="CHROMOSOME-PARTITIONING PROTEIN PARB-RELATED"/>
    <property type="match status" value="1"/>
</dbReference>
<comment type="caution">
    <text evidence="2">The sequence shown here is derived from an EMBL/GenBank/DDBJ whole genome shotgun (WGS) entry which is preliminary data.</text>
</comment>